<protein>
    <recommendedName>
        <fullName evidence="3">B box-type domain-containing protein</fullName>
    </recommendedName>
</protein>
<sequence>MMEPISYKNISFNDIKLDSNSNSNNSSTTSIGSNGSGRGVVSTKSFDCSASNGSEFESGDMGNNINISISKRHSSVNSINGGNKNINCLYHELNDLISYCNDCERMICVQCIVSNDHCGHKFTEISKPFATSLLEKFQKQQFPNLFGYRESDKHIMAALDYCYNDIEHTHIESVKQVKQHFQQLIESIQSIEKEIIEKLESTVKSNKELQKSIKQQFERDSKKMDSIISKHQSKINGYQIDQVYNFESKQHIEIFKDSDQCTPLLKRRSNINQHSSKIIFKNNLVTFNMELLKTIKEQLLNFTMIETCDYKDQKPTKQHLMLNKKIQPYNIDYYLCHGEPIPLGETSVALDSKYSSKSLCIQSNTNIERLLLCNGFNLSLNEFKIPDSIKILRIGDIKFSWDVNSIPSSVTELHLCDGFNHIISSGMIPNTVTKLYLYDIKKPLTMGSIPSSVTELHMCDGFGLQLAPFILPDTLTSLSLGEIKHSILPEFIPSSVKKIRLYNSFNHSTIPQNISESLEILVLFNNKLNLSNRILPKSIKELHLCDGFDQQIQPFSLSNGGKLEKLVLCDMKQKLLENSIPDSVKKLLFLGYNHPLESGILKDSLELVYFNKSYTHHIDNNLIPNNIQIIRK</sequence>
<dbReference type="GO" id="GO:0008270">
    <property type="term" value="F:zinc ion binding"/>
    <property type="evidence" value="ECO:0007669"/>
    <property type="project" value="UniProtKB-KW"/>
</dbReference>
<dbReference type="Proteomes" id="UP001344447">
    <property type="component" value="Unassembled WGS sequence"/>
</dbReference>
<organism evidence="4 5">
    <name type="scientific">Dictyostelium firmibasis</name>
    <dbReference type="NCBI Taxonomy" id="79012"/>
    <lineage>
        <taxon>Eukaryota</taxon>
        <taxon>Amoebozoa</taxon>
        <taxon>Evosea</taxon>
        <taxon>Eumycetozoa</taxon>
        <taxon>Dictyostelia</taxon>
        <taxon>Dictyosteliales</taxon>
        <taxon>Dictyosteliaceae</taxon>
        <taxon>Dictyostelium</taxon>
    </lineage>
</organism>
<proteinExistence type="predicted"/>
<dbReference type="InterPro" id="IPR008615">
    <property type="entry name" value="FNIP"/>
</dbReference>
<evidence type="ECO:0000259" key="3">
    <source>
        <dbReference type="PROSITE" id="PS50119"/>
    </source>
</evidence>
<dbReference type="EMBL" id="JAVFKY010000006">
    <property type="protein sequence ID" value="KAK5575170.1"/>
    <property type="molecule type" value="Genomic_DNA"/>
</dbReference>
<dbReference type="PROSITE" id="PS50119">
    <property type="entry name" value="ZF_BBOX"/>
    <property type="match status" value="1"/>
</dbReference>
<dbReference type="PANTHER" id="PTHR32031:SF45">
    <property type="entry name" value="B BOX-TYPE DOMAIN-CONTAINING PROTEIN"/>
    <property type="match status" value="1"/>
</dbReference>
<reference evidence="4 5" key="1">
    <citation type="submission" date="2023-11" db="EMBL/GenBank/DDBJ databases">
        <title>Dfirmibasis_genome.</title>
        <authorList>
            <person name="Edelbroek B."/>
            <person name="Kjellin J."/>
            <person name="Jerlstrom-Hultqvist J."/>
            <person name="Soderbom F."/>
        </authorList>
    </citation>
    <scope>NUCLEOTIDE SEQUENCE [LARGE SCALE GENOMIC DNA]</scope>
    <source>
        <strain evidence="4 5">TNS-C-14</strain>
    </source>
</reference>
<feature type="compositionally biased region" description="Low complexity" evidence="2">
    <location>
        <begin position="20"/>
        <end position="33"/>
    </location>
</feature>
<keyword evidence="1" id="KW-0862">Zinc</keyword>
<dbReference type="Pfam" id="PF00643">
    <property type="entry name" value="zf-B_box"/>
    <property type="match status" value="1"/>
</dbReference>
<evidence type="ECO:0000313" key="4">
    <source>
        <dbReference type="EMBL" id="KAK5575170.1"/>
    </source>
</evidence>
<keyword evidence="1" id="KW-0479">Metal-binding</keyword>
<dbReference type="AlphaFoldDB" id="A0AAN7TT30"/>
<dbReference type="SUPFAM" id="SSF57845">
    <property type="entry name" value="B-box zinc-binding domain"/>
    <property type="match status" value="1"/>
</dbReference>
<dbReference type="InterPro" id="IPR052697">
    <property type="entry name" value="FNIP_repeat"/>
</dbReference>
<keyword evidence="1" id="KW-0863">Zinc-finger</keyword>
<feature type="domain" description="B box-type" evidence="3">
    <location>
        <begin position="83"/>
        <end position="125"/>
    </location>
</feature>
<name>A0AAN7TT30_9MYCE</name>
<comment type="caution">
    <text evidence="4">The sequence shown here is derived from an EMBL/GenBank/DDBJ whole genome shotgun (WGS) entry which is preliminary data.</text>
</comment>
<feature type="region of interest" description="Disordered" evidence="2">
    <location>
        <begin position="20"/>
        <end position="39"/>
    </location>
</feature>
<evidence type="ECO:0000256" key="1">
    <source>
        <dbReference type="PROSITE-ProRule" id="PRU00024"/>
    </source>
</evidence>
<accession>A0AAN7TT30</accession>
<dbReference type="Pfam" id="PF05725">
    <property type="entry name" value="FNIP"/>
    <property type="match status" value="1"/>
</dbReference>
<dbReference type="CDD" id="cd19756">
    <property type="entry name" value="Bbox2"/>
    <property type="match status" value="1"/>
</dbReference>
<dbReference type="Gene3D" id="3.30.160.60">
    <property type="entry name" value="Classic Zinc Finger"/>
    <property type="match status" value="1"/>
</dbReference>
<dbReference type="InterPro" id="IPR000315">
    <property type="entry name" value="Znf_B-box"/>
</dbReference>
<keyword evidence="5" id="KW-1185">Reference proteome</keyword>
<dbReference type="PANTHER" id="PTHR32031">
    <property type="entry name" value="FNIP REPEAT-CONTAINING PROTEIN-RELATED-RELATED"/>
    <property type="match status" value="1"/>
</dbReference>
<gene>
    <name evidence="4" type="ORF">RB653_010426</name>
</gene>
<evidence type="ECO:0000256" key="2">
    <source>
        <dbReference type="SAM" id="MobiDB-lite"/>
    </source>
</evidence>
<evidence type="ECO:0000313" key="5">
    <source>
        <dbReference type="Proteomes" id="UP001344447"/>
    </source>
</evidence>